<reference evidence="2 3" key="1">
    <citation type="submission" date="2018-01" db="EMBL/GenBank/DDBJ databases">
        <title>Genome sequence of Mycobacterium phage PP.</title>
        <authorList>
            <person name="Uchiyama J."/>
            <person name="Matsuzaki S."/>
        </authorList>
    </citation>
    <scope>NUCLEOTIDE SEQUENCE [LARGE SCALE GENOMIC DNA]</scope>
</reference>
<protein>
    <submittedName>
        <fullName evidence="2">Putaive DNA primase</fullName>
    </submittedName>
</protein>
<dbReference type="EMBL" id="AP018486">
    <property type="protein sequence ID" value="BBC53852.1"/>
    <property type="molecule type" value="Genomic_DNA"/>
</dbReference>
<dbReference type="SUPFAM" id="SSF56731">
    <property type="entry name" value="DNA primase core"/>
    <property type="match status" value="1"/>
</dbReference>
<keyword evidence="3" id="KW-1185">Reference proteome</keyword>
<feature type="domain" description="Toprim" evidence="1">
    <location>
        <begin position="61"/>
        <end position="141"/>
    </location>
</feature>
<dbReference type="Pfam" id="PF13155">
    <property type="entry name" value="Toprim_2"/>
    <property type="match status" value="1"/>
</dbReference>
<organism evidence="2 3">
    <name type="scientific">Mycobacterium phage PP</name>
    <dbReference type="NCBI Taxonomy" id="2077134"/>
    <lineage>
        <taxon>Viruses</taxon>
        <taxon>Duplodnaviria</taxon>
        <taxon>Heunggongvirae</taxon>
        <taxon>Uroviricota</taxon>
        <taxon>Caudoviricetes</taxon>
        <taxon>Sagamiharavirus</taxon>
        <taxon>Sagamiharavirus PP</taxon>
    </lineage>
</organism>
<dbReference type="Proteomes" id="UP000250053">
    <property type="component" value="Segment"/>
</dbReference>
<dbReference type="InterPro" id="IPR006171">
    <property type="entry name" value="TOPRIM_dom"/>
</dbReference>
<dbReference type="KEGG" id="vg:64871940"/>
<evidence type="ECO:0000313" key="2">
    <source>
        <dbReference type="EMBL" id="BBC53852.1"/>
    </source>
</evidence>
<dbReference type="Gene3D" id="3.40.1360.10">
    <property type="match status" value="1"/>
</dbReference>
<evidence type="ECO:0000313" key="3">
    <source>
        <dbReference type="Proteomes" id="UP000250053"/>
    </source>
</evidence>
<accession>A0A2Z5XVH1</accession>
<dbReference type="InterPro" id="IPR034154">
    <property type="entry name" value="TOPRIM_DnaG/twinkle"/>
</dbReference>
<dbReference type="GeneID" id="64871940"/>
<dbReference type="RefSeq" id="YP_010062279.1">
    <property type="nucleotide sequence ID" value="NC_054792.1"/>
</dbReference>
<sequence>MYRGFLSIPYLRWSREHGWLVVSVRYRCIQDHDHKGHGKYMTAAGDQPWLFNTIACLRDTPSIAITEGELDAITAQACGLPAVGVPGADMWKPYMRELFLGYRDVFILADGDDAGTKFANTVAKMLSNSRVIPMPPGQDVNSLVISQGKHALLDRLK</sequence>
<dbReference type="CDD" id="cd01029">
    <property type="entry name" value="TOPRIM_primases"/>
    <property type="match status" value="1"/>
</dbReference>
<evidence type="ECO:0000259" key="1">
    <source>
        <dbReference type="PROSITE" id="PS50880"/>
    </source>
</evidence>
<dbReference type="PROSITE" id="PS50880">
    <property type="entry name" value="TOPRIM"/>
    <property type="match status" value="1"/>
</dbReference>
<name>A0A2Z5XVH1_9CAUD</name>
<dbReference type="SMART" id="SM00493">
    <property type="entry name" value="TOPRIM"/>
    <property type="match status" value="1"/>
</dbReference>
<proteinExistence type="predicted"/>